<comment type="subcellular location">
    <subcellularLocation>
        <location evidence="1">Cell membrane</location>
        <topology evidence="1">Single-pass type I membrane protein</topology>
    </subcellularLocation>
</comment>
<keyword evidence="12" id="KW-1185">Reference proteome</keyword>
<evidence type="ECO:0000256" key="4">
    <source>
        <dbReference type="ARBA" id="ARBA00022614"/>
    </source>
</evidence>
<accession>A0AAV0ZRG5</accession>
<evidence type="ECO:0000256" key="8">
    <source>
        <dbReference type="ARBA" id="ARBA00023136"/>
    </source>
</evidence>
<evidence type="ECO:0000313" key="11">
    <source>
        <dbReference type="EMBL" id="CAI8601016.1"/>
    </source>
</evidence>
<dbReference type="Gene3D" id="3.80.10.10">
    <property type="entry name" value="Ribonuclease Inhibitor"/>
    <property type="match status" value="1"/>
</dbReference>
<evidence type="ECO:0000256" key="6">
    <source>
        <dbReference type="ARBA" id="ARBA00022737"/>
    </source>
</evidence>
<keyword evidence="8" id="KW-0472">Membrane</keyword>
<evidence type="ECO:0000256" key="10">
    <source>
        <dbReference type="ARBA" id="ARBA00023180"/>
    </source>
</evidence>
<sequence>MSELTQLDYLDMSSNYLTGPLPSFNMSKNLKYLSLFRNHLSGDLPSNHFEGLMNLASINSALIDGLLGEFDNASSPVLEMLDLKGNNLHGHIPSSVFNLATRLVKLVANMSSSFIDQGIVESKPVDLCRYQDSVILVYKGQQMKLSKIQMEFTYLDMSNNYLEGPIPNELMEFKALHGLNLSHNALMGHIPSSVGNLKNLESLALSNNFFNGEIPQALSTSSAS</sequence>
<dbReference type="AlphaFoldDB" id="A0AAV0ZRG5"/>
<evidence type="ECO:0000256" key="2">
    <source>
        <dbReference type="ARBA" id="ARBA00009592"/>
    </source>
</evidence>
<dbReference type="PANTHER" id="PTHR27004:SF463">
    <property type="entry name" value="RECEPTOR-LIKE PROTEIN 12"/>
    <property type="match status" value="1"/>
</dbReference>
<reference evidence="11 12" key="1">
    <citation type="submission" date="2023-01" db="EMBL/GenBank/DDBJ databases">
        <authorList>
            <person name="Kreplak J."/>
        </authorList>
    </citation>
    <scope>NUCLEOTIDE SEQUENCE [LARGE SCALE GENOMIC DNA]</scope>
</reference>
<protein>
    <submittedName>
        <fullName evidence="11">Uncharacterized protein</fullName>
    </submittedName>
</protein>
<dbReference type="GO" id="GO:0005886">
    <property type="term" value="C:plasma membrane"/>
    <property type="evidence" value="ECO:0007669"/>
    <property type="project" value="UniProtKB-SubCell"/>
</dbReference>
<keyword evidence="7" id="KW-1133">Transmembrane helix</keyword>
<dbReference type="EMBL" id="OX451737">
    <property type="protein sequence ID" value="CAI8601016.1"/>
    <property type="molecule type" value="Genomic_DNA"/>
</dbReference>
<evidence type="ECO:0000256" key="7">
    <source>
        <dbReference type="ARBA" id="ARBA00022989"/>
    </source>
</evidence>
<name>A0AAV0ZRG5_VICFA</name>
<dbReference type="InterPro" id="IPR032675">
    <property type="entry name" value="LRR_dom_sf"/>
</dbReference>
<evidence type="ECO:0000256" key="9">
    <source>
        <dbReference type="ARBA" id="ARBA00023170"/>
    </source>
</evidence>
<dbReference type="FunFam" id="3.80.10.10:FF:000383">
    <property type="entry name" value="Leucine-rich repeat receptor protein kinase EMS1"/>
    <property type="match status" value="1"/>
</dbReference>
<dbReference type="Pfam" id="PF00560">
    <property type="entry name" value="LRR_1"/>
    <property type="match status" value="6"/>
</dbReference>
<evidence type="ECO:0000256" key="1">
    <source>
        <dbReference type="ARBA" id="ARBA00004251"/>
    </source>
</evidence>
<evidence type="ECO:0000313" key="12">
    <source>
        <dbReference type="Proteomes" id="UP001157006"/>
    </source>
</evidence>
<keyword evidence="9" id="KW-0675">Receptor</keyword>
<keyword evidence="6" id="KW-0677">Repeat</keyword>
<keyword evidence="4" id="KW-0433">Leucine-rich repeat</keyword>
<gene>
    <name evidence="11" type="ORF">VFH_II252040</name>
</gene>
<keyword evidence="3" id="KW-1003">Cell membrane</keyword>
<evidence type="ECO:0000256" key="5">
    <source>
        <dbReference type="ARBA" id="ARBA00022692"/>
    </source>
</evidence>
<proteinExistence type="inferred from homology"/>
<organism evidence="11 12">
    <name type="scientific">Vicia faba</name>
    <name type="common">Broad bean</name>
    <name type="synonym">Faba vulgaris</name>
    <dbReference type="NCBI Taxonomy" id="3906"/>
    <lineage>
        <taxon>Eukaryota</taxon>
        <taxon>Viridiplantae</taxon>
        <taxon>Streptophyta</taxon>
        <taxon>Embryophyta</taxon>
        <taxon>Tracheophyta</taxon>
        <taxon>Spermatophyta</taxon>
        <taxon>Magnoliopsida</taxon>
        <taxon>eudicotyledons</taxon>
        <taxon>Gunneridae</taxon>
        <taxon>Pentapetalae</taxon>
        <taxon>rosids</taxon>
        <taxon>fabids</taxon>
        <taxon>Fabales</taxon>
        <taxon>Fabaceae</taxon>
        <taxon>Papilionoideae</taxon>
        <taxon>50 kb inversion clade</taxon>
        <taxon>NPAAA clade</taxon>
        <taxon>Hologalegina</taxon>
        <taxon>IRL clade</taxon>
        <taxon>Fabeae</taxon>
        <taxon>Vicia</taxon>
    </lineage>
</organism>
<dbReference type="PANTHER" id="PTHR27004">
    <property type="entry name" value="RECEPTOR-LIKE PROTEIN 12 ISOFORM X1"/>
    <property type="match status" value="1"/>
</dbReference>
<evidence type="ECO:0000256" key="3">
    <source>
        <dbReference type="ARBA" id="ARBA00022475"/>
    </source>
</evidence>
<keyword evidence="5" id="KW-0812">Transmembrane</keyword>
<keyword evidence="10" id="KW-0325">Glycoprotein</keyword>
<dbReference type="InterPro" id="IPR001611">
    <property type="entry name" value="Leu-rich_rpt"/>
</dbReference>
<dbReference type="SUPFAM" id="SSF52058">
    <property type="entry name" value="L domain-like"/>
    <property type="match status" value="1"/>
</dbReference>
<comment type="similarity">
    <text evidence="2">Belongs to the RLP family.</text>
</comment>
<dbReference type="Proteomes" id="UP001157006">
    <property type="component" value="Chromosome 2"/>
</dbReference>